<feature type="transmembrane region" description="Helical" evidence="1">
    <location>
        <begin position="6"/>
        <end position="25"/>
    </location>
</feature>
<protein>
    <recommendedName>
        <fullName evidence="4">Cytochrome b561 domain-containing protein</fullName>
    </recommendedName>
</protein>
<gene>
    <name evidence="2" type="ORF">SAMN04488109_4452</name>
</gene>
<keyword evidence="3" id="KW-1185">Reference proteome</keyword>
<proteinExistence type="predicted"/>
<feature type="transmembrane region" description="Helical" evidence="1">
    <location>
        <begin position="91"/>
        <end position="111"/>
    </location>
</feature>
<feature type="transmembrane region" description="Helical" evidence="1">
    <location>
        <begin position="59"/>
        <end position="79"/>
    </location>
</feature>
<dbReference type="EMBL" id="FQWQ01000003">
    <property type="protein sequence ID" value="SHH57792.1"/>
    <property type="molecule type" value="Genomic_DNA"/>
</dbReference>
<keyword evidence="1" id="KW-0812">Transmembrane</keyword>
<organism evidence="2 3">
    <name type="scientific">Chryseolinea serpens</name>
    <dbReference type="NCBI Taxonomy" id="947013"/>
    <lineage>
        <taxon>Bacteria</taxon>
        <taxon>Pseudomonadati</taxon>
        <taxon>Bacteroidota</taxon>
        <taxon>Cytophagia</taxon>
        <taxon>Cytophagales</taxon>
        <taxon>Fulvivirgaceae</taxon>
        <taxon>Chryseolinea</taxon>
    </lineage>
</organism>
<dbReference type="OrthoDB" id="982280at2"/>
<name>A0A1M5U442_9BACT</name>
<dbReference type="RefSeq" id="WP_073138349.1">
    <property type="nucleotide sequence ID" value="NZ_FQWQ01000003.1"/>
</dbReference>
<sequence length="112" mass="11918">MLYLAIALFAVAAVLGLTILVKWLTHKNAPRGVVYSHGLVAATGLVLLAVFALQHPDNFPKVSLILFVIAALGGFYLFFQDTIKKSNPVAIALVHALLAVSGFVALLLFAFA</sequence>
<feature type="transmembrane region" description="Helical" evidence="1">
    <location>
        <begin position="32"/>
        <end position="53"/>
    </location>
</feature>
<reference evidence="2 3" key="1">
    <citation type="submission" date="2016-11" db="EMBL/GenBank/DDBJ databases">
        <authorList>
            <person name="Jaros S."/>
            <person name="Januszkiewicz K."/>
            <person name="Wedrychowicz H."/>
        </authorList>
    </citation>
    <scope>NUCLEOTIDE SEQUENCE [LARGE SCALE GENOMIC DNA]</scope>
    <source>
        <strain evidence="2 3">DSM 24574</strain>
    </source>
</reference>
<dbReference type="STRING" id="947013.SAMN04488109_4452"/>
<dbReference type="Proteomes" id="UP000184212">
    <property type="component" value="Unassembled WGS sequence"/>
</dbReference>
<dbReference type="AlphaFoldDB" id="A0A1M5U442"/>
<evidence type="ECO:0008006" key="4">
    <source>
        <dbReference type="Google" id="ProtNLM"/>
    </source>
</evidence>
<evidence type="ECO:0000256" key="1">
    <source>
        <dbReference type="SAM" id="Phobius"/>
    </source>
</evidence>
<accession>A0A1M5U442</accession>
<evidence type="ECO:0000313" key="2">
    <source>
        <dbReference type="EMBL" id="SHH57792.1"/>
    </source>
</evidence>
<evidence type="ECO:0000313" key="3">
    <source>
        <dbReference type="Proteomes" id="UP000184212"/>
    </source>
</evidence>
<keyword evidence="1" id="KW-1133">Transmembrane helix</keyword>
<keyword evidence="1" id="KW-0472">Membrane</keyword>